<sequence>MATMGILLSVEEIKRTSPTTIYYLLSQSWNENKLEFNTDSLGSSLSYAPQKKDMSQIVKEVDRHLYGLSSQEIIATNQSRDTVLSINSFSTFPTKKDVLPIQDQQFCELYNNKLQRPLVAFLLSSIPDEYEWTMNVFRLGFKDISRSNPIPVVIHLLIRTPGFFTNNEAAAIKILDGMEQVIQQETRDKICIDVCQIRKSMFRSSSGNPGVNLTDRFEGLYHHTPCPGFSIGNKKSSAAGSFTGFVYHENEIYGLTCRHILLPESDYPDSVLSYKYDEKEKLKVCMPAHKDHQITKQKIAGKHQLFRNKVKSLEKDLLKSSDPVTVQNEIEKYKSLEETWASSLYAAVLHDPNIGHVYGTPEKWRKIPTYDGFLDWGLFSVDGLASADTNKKLNQISINAPIGVEDFPRDDFSATQLEDINTKCKAIMNSPFLNIKNPQYSSKPKLNTIYFKPASRTTNLKACMCNGILAIEKIPGREPSREHVYVGVNCAVSAPGDSGALICDLDIAANDDNDNVAVLVPIAVVWGGEENHGGWTDVTYATPVSVVLKDIENFLGWDSGSVRFC</sequence>
<evidence type="ECO:0000313" key="2">
    <source>
        <dbReference type="Proteomes" id="UP001152300"/>
    </source>
</evidence>
<accession>A0A9X0DH75</accession>
<gene>
    <name evidence="1" type="ORF">OCU04_008641</name>
</gene>
<keyword evidence="2" id="KW-1185">Reference proteome</keyword>
<dbReference type="OrthoDB" id="5424209at2759"/>
<name>A0A9X0DH75_9HELO</name>
<dbReference type="Proteomes" id="UP001152300">
    <property type="component" value="Unassembled WGS sequence"/>
</dbReference>
<reference evidence="1" key="1">
    <citation type="submission" date="2022-11" db="EMBL/GenBank/DDBJ databases">
        <title>Genome Resource of Sclerotinia nivalis Strain SnTB1, a Plant Pathogen Isolated from American Ginseng.</title>
        <authorList>
            <person name="Fan S."/>
        </authorList>
    </citation>
    <scope>NUCLEOTIDE SEQUENCE</scope>
    <source>
        <strain evidence="1">SnTB1</strain>
    </source>
</reference>
<dbReference type="AlphaFoldDB" id="A0A9X0DH75"/>
<protein>
    <submittedName>
        <fullName evidence="1">Uncharacterized protein</fullName>
    </submittedName>
</protein>
<organism evidence="1 2">
    <name type="scientific">Sclerotinia nivalis</name>
    <dbReference type="NCBI Taxonomy" id="352851"/>
    <lineage>
        <taxon>Eukaryota</taxon>
        <taxon>Fungi</taxon>
        <taxon>Dikarya</taxon>
        <taxon>Ascomycota</taxon>
        <taxon>Pezizomycotina</taxon>
        <taxon>Leotiomycetes</taxon>
        <taxon>Helotiales</taxon>
        <taxon>Sclerotiniaceae</taxon>
        <taxon>Sclerotinia</taxon>
    </lineage>
</organism>
<proteinExistence type="predicted"/>
<comment type="caution">
    <text evidence="1">The sequence shown here is derived from an EMBL/GenBank/DDBJ whole genome shotgun (WGS) entry which is preliminary data.</text>
</comment>
<dbReference type="EMBL" id="JAPEIS010000009">
    <property type="protein sequence ID" value="KAJ8063421.1"/>
    <property type="molecule type" value="Genomic_DNA"/>
</dbReference>
<evidence type="ECO:0000313" key="1">
    <source>
        <dbReference type="EMBL" id="KAJ8063421.1"/>
    </source>
</evidence>